<protein>
    <submittedName>
        <fullName evidence="4">Alpha/beta fold hydrolase</fullName>
    </submittedName>
</protein>
<organism evidence="4">
    <name type="scientific">Acidithiobacillus ferrianus</name>
    <dbReference type="NCBI Taxonomy" id="2678518"/>
    <lineage>
        <taxon>Bacteria</taxon>
        <taxon>Pseudomonadati</taxon>
        <taxon>Pseudomonadota</taxon>
        <taxon>Acidithiobacillia</taxon>
        <taxon>Acidithiobacillales</taxon>
        <taxon>Acidithiobacillaceae</taxon>
        <taxon>Acidithiobacillus</taxon>
    </lineage>
</organism>
<dbReference type="AlphaFoldDB" id="A0A845U4U5"/>
<comment type="caution">
    <text evidence="4">The sequence shown here is derived from an EMBL/GenBank/DDBJ whole genome shotgun (WGS) entry which is preliminary data.</text>
</comment>
<gene>
    <name evidence="4" type="ORF">GL267_06225</name>
</gene>
<evidence type="ECO:0000256" key="2">
    <source>
        <dbReference type="PIRSR" id="PIRSR005211-1"/>
    </source>
</evidence>
<comment type="similarity">
    <text evidence="1">Belongs to the AB hydrolase superfamily. AB hydrolase 4 family.</text>
</comment>
<dbReference type="Gene3D" id="3.40.50.1820">
    <property type="entry name" value="alpha/beta hydrolase"/>
    <property type="match status" value="1"/>
</dbReference>
<dbReference type="InterPro" id="IPR029058">
    <property type="entry name" value="AB_hydrolase_fold"/>
</dbReference>
<dbReference type="InterPro" id="IPR012020">
    <property type="entry name" value="ABHD4"/>
</dbReference>
<dbReference type="SUPFAM" id="SSF53474">
    <property type="entry name" value="alpha/beta-Hydrolases"/>
    <property type="match status" value="1"/>
</dbReference>
<sequence length="322" mass="36148">MNPFCTFHPPWWSRDGHVQTIWAPFFARSGNADFRREIWQTPDADRLAVDWVDAPAGAPVVILFHGLGSSSRGHYARALAEALRQREWAGCFINFRGCGGMDNLLPRSYHAGDSAEIRWMLERAAALMPERPRYAVGVSLGGNALLKYLGEAGDTALEVLRRAAAVCAPIDLAATAAHLQKGPIHLYGRYFLKNMKTSVRRYRTRYPDLVHWPRVFSAKSLYDFDQYFTAPVHGFSAARQFWAEGSAAPLLSRIRVPTLLLHSADDPIVPIDVVRRVRISASVTRCITRQGGHVGFVDGPFPGHLRWLPNTLLDYFERKIVP</sequence>
<feature type="active site" description="Charge relay system" evidence="2">
    <location>
        <position position="293"/>
    </location>
</feature>
<feature type="domain" description="AB hydrolase-1" evidence="3">
    <location>
        <begin position="59"/>
        <end position="300"/>
    </location>
</feature>
<dbReference type="PIRSF" id="PIRSF005211">
    <property type="entry name" value="Ab_hydro_YheT"/>
    <property type="match status" value="1"/>
</dbReference>
<dbReference type="InterPro" id="IPR050960">
    <property type="entry name" value="AB_hydrolase_4_sf"/>
</dbReference>
<dbReference type="Pfam" id="PF00561">
    <property type="entry name" value="Abhydrolase_1"/>
    <property type="match status" value="1"/>
</dbReference>
<feature type="active site" description="Charge relay system" evidence="2">
    <location>
        <position position="139"/>
    </location>
</feature>
<name>A0A845U4U5_9PROT</name>
<dbReference type="RefSeq" id="WP_163097488.1">
    <property type="nucleotide sequence ID" value="NZ_CP127523.1"/>
</dbReference>
<proteinExistence type="inferred from homology"/>
<evidence type="ECO:0000256" key="1">
    <source>
        <dbReference type="ARBA" id="ARBA00010884"/>
    </source>
</evidence>
<feature type="active site" description="Charge relay system" evidence="2">
    <location>
        <position position="266"/>
    </location>
</feature>
<keyword evidence="4" id="KW-0378">Hydrolase</keyword>
<accession>A0A845U4U5</accession>
<reference evidence="4" key="1">
    <citation type="submission" date="2019-11" db="EMBL/GenBank/DDBJ databases">
        <title>Acidithiobacillus ferrianus sp. nov.: a facultatively anaerobic and extremely acidophilic chemolithoautotroph.</title>
        <authorList>
            <person name="Norris P.R."/>
            <person name="Falagan C."/>
            <person name="Moya-Beltran A."/>
            <person name="Castro M."/>
            <person name="Quatrini R."/>
            <person name="Johnson D.B."/>
        </authorList>
    </citation>
    <scope>NUCLEOTIDE SEQUENCE [LARGE SCALE GENOMIC DNA]</scope>
    <source>
        <strain evidence="4">MG</strain>
    </source>
</reference>
<dbReference type="EMBL" id="WNJL01000023">
    <property type="protein sequence ID" value="NDU42256.1"/>
    <property type="molecule type" value="Genomic_DNA"/>
</dbReference>
<dbReference type="InterPro" id="IPR000073">
    <property type="entry name" value="AB_hydrolase_1"/>
</dbReference>
<evidence type="ECO:0000313" key="4">
    <source>
        <dbReference type="EMBL" id="NDU42256.1"/>
    </source>
</evidence>
<dbReference type="PANTHER" id="PTHR10794:SF94">
    <property type="entry name" value="ESTERASE YHET-RELATED"/>
    <property type="match status" value="1"/>
</dbReference>
<dbReference type="GO" id="GO:0034338">
    <property type="term" value="F:short-chain carboxylesterase activity"/>
    <property type="evidence" value="ECO:0007669"/>
    <property type="project" value="TreeGrafter"/>
</dbReference>
<dbReference type="PANTHER" id="PTHR10794">
    <property type="entry name" value="ABHYDROLASE DOMAIN-CONTAINING PROTEIN"/>
    <property type="match status" value="1"/>
</dbReference>
<dbReference type="GO" id="GO:0047372">
    <property type="term" value="F:monoacylglycerol lipase activity"/>
    <property type="evidence" value="ECO:0007669"/>
    <property type="project" value="TreeGrafter"/>
</dbReference>
<evidence type="ECO:0000259" key="3">
    <source>
        <dbReference type="Pfam" id="PF00561"/>
    </source>
</evidence>